<keyword evidence="3 4" id="KW-0175">Coiled coil</keyword>
<dbReference type="InterPro" id="IPR043936">
    <property type="entry name" value="HOOK_N"/>
</dbReference>
<evidence type="ECO:0000256" key="3">
    <source>
        <dbReference type="ARBA" id="ARBA00023054"/>
    </source>
</evidence>
<dbReference type="InterPro" id="IPR008636">
    <property type="entry name" value="Hook_C"/>
</dbReference>
<feature type="coiled-coil region" evidence="4">
    <location>
        <begin position="488"/>
        <end position="557"/>
    </location>
</feature>
<dbReference type="EMBL" id="LT554853">
    <property type="protein sequence ID" value="SAM07830.1"/>
    <property type="molecule type" value="Genomic_DNA"/>
</dbReference>
<dbReference type="InterPro" id="IPR036872">
    <property type="entry name" value="CH_dom_sf"/>
</dbReference>
<dbReference type="OrthoDB" id="49395at2759"/>
<protein>
    <recommendedName>
        <fullName evidence="9">Calponin-homology (CH) domain-containing protein</fullName>
    </recommendedName>
</protein>
<proteinExistence type="predicted"/>
<dbReference type="GO" id="GO:0008017">
    <property type="term" value="F:microtubule binding"/>
    <property type="evidence" value="ECO:0007669"/>
    <property type="project" value="InterPro"/>
</dbReference>
<evidence type="ECO:0000313" key="8">
    <source>
        <dbReference type="Proteomes" id="UP000078561"/>
    </source>
</evidence>
<dbReference type="PANTHER" id="PTHR18947:SF28">
    <property type="entry name" value="GIRDIN, ISOFORM A"/>
    <property type="match status" value="1"/>
</dbReference>
<evidence type="ECO:0000256" key="1">
    <source>
        <dbReference type="ARBA" id="ARBA00004496"/>
    </source>
</evidence>
<dbReference type="GO" id="GO:0030705">
    <property type="term" value="P:cytoskeleton-dependent intracellular transport"/>
    <property type="evidence" value="ECO:0007669"/>
    <property type="project" value="InterPro"/>
</dbReference>
<evidence type="ECO:0000256" key="2">
    <source>
        <dbReference type="ARBA" id="ARBA00022490"/>
    </source>
</evidence>
<dbReference type="OMA" id="WARTLAN"/>
<dbReference type="InParanoid" id="A0A170AMQ6"/>
<gene>
    <name evidence="7" type="primary">ABSGL_13487.1 scaffold 14165</name>
</gene>
<dbReference type="PANTHER" id="PTHR18947">
    <property type="entry name" value="HOOK PROTEINS"/>
    <property type="match status" value="1"/>
</dbReference>
<dbReference type="AlphaFoldDB" id="A0A170AMQ6"/>
<dbReference type="GO" id="GO:0005737">
    <property type="term" value="C:cytoplasm"/>
    <property type="evidence" value="ECO:0007669"/>
    <property type="project" value="UniProtKB-SubCell"/>
</dbReference>
<dbReference type="STRING" id="4829.A0A170AMQ6"/>
<organism evidence="7">
    <name type="scientific">Absidia glauca</name>
    <name type="common">Pin mould</name>
    <dbReference type="NCBI Taxonomy" id="4829"/>
    <lineage>
        <taxon>Eukaryota</taxon>
        <taxon>Fungi</taxon>
        <taxon>Fungi incertae sedis</taxon>
        <taxon>Mucoromycota</taxon>
        <taxon>Mucoromycotina</taxon>
        <taxon>Mucoromycetes</taxon>
        <taxon>Mucorales</taxon>
        <taxon>Cunninghamellaceae</taxon>
        <taxon>Absidia</taxon>
    </lineage>
</organism>
<keyword evidence="2" id="KW-0963">Cytoplasm</keyword>
<evidence type="ECO:0000259" key="6">
    <source>
        <dbReference type="Pfam" id="PF19047"/>
    </source>
</evidence>
<dbReference type="GO" id="GO:0031122">
    <property type="term" value="P:cytoplasmic microtubule organization"/>
    <property type="evidence" value="ECO:0007669"/>
    <property type="project" value="InterPro"/>
</dbReference>
<dbReference type="Gene3D" id="1.10.418.10">
    <property type="entry name" value="Calponin-like domain"/>
    <property type="match status" value="1"/>
</dbReference>
<dbReference type="Pfam" id="PF19047">
    <property type="entry name" value="HOOK_N"/>
    <property type="match status" value="1"/>
</dbReference>
<name>A0A170AMQ6_ABSGL</name>
<dbReference type="GO" id="GO:0051959">
    <property type="term" value="F:dynein light intermediate chain binding"/>
    <property type="evidence" value="ECO:0007669"/>
    <property type="project" value="TreeGrafter"/>
</dbReference>
<evidence type="ECO:0000256" key="4">
    <source>
        <dbReference type="SAM" id="Coils"/>
    </source>
</evidence>
<dbReference type="CDD" id="cd22211">
    <property type="entry name" value="HkD_SF"/>
    <property type="match status" value="1"/>
</dbReference>
<feature type="domain" description="HOOK N-terminal" evidence="6">
    <location>
        <begin position="7"/>
        <end position="147"/>
    </location>
</feature>
<feature type="coiled-coil region" evidence="4">
    <location>
        <begin position="190"/>
        <end position="231"/>
    </location>
</feature>
<comment type="subcellular location">
    <subcellularLocation>
        <location evidence="1">Cytoplasm</location>
    </subcellularLocation>
</comment>
<keyword evidence="8" id="KW-1185">Reference proteome</keyword>
<evidence type="ECO:0000259" key="5">
    <source>
        <dbReference type="Pfam" id="PF05622"/>
    </source>
</evidence>
<evidence type="ECO:0008006" key="9">
    <source>
        <dbReference type="Google" id="ProtNLM"/>
    </source>
</evidence>
<dbReference type="Proteomes" id="UP000078561">
    <property type="component" value="Unassembled WGS sequence"/>
</dbReference>
<evidence type="ECO:0000313" key="7">
    <source>
        <dbReference type="EMBL" id="SAM07830.1"/>
    </source>
</evidence>
<dbReference type="GO" id="GO:0005815">
    <property type="term" value="C:microtubule organizing center"/>
    <property type="evidence" value="ECO:0007669"/>
    <property type="project" value="TreeGrafter"/>
</dbReference>
<accession>A0A170AMQ6</accession>
<sequence length="808" mass="93706">MEAAMEDAFVEWFNTFECKSHSIDTVVELADGVVLSDVLTDVDGKWFKQIPNQSDTQLTWVHRLNNQKIVYKLITRYFEEVLGQDPELLPAVDLSAIAKNADLHQLLLMCQMVIAIAVQSDNNHRYIEMIQSLTQKSQQALMVSIEEVMNHFNTEEINPRSSQLSSVSGTTASRSFYNESDLTLKGQLDLEKLLLEKKQYEAAHTQLLTDYDDLRERFEDLLDEKADLQHRLRDMDSVIAHANDTGKTDLVMRAELDHIKQDLARSEDKRHEMEQILEEHVNAIHELRRKIDELTVKADEANILRDQLEEYHLTMERLQKMETVLEKYKRKADESGDLRRHIKALEEQNTSLLERSHHVEDEYRKVLAFKTLMDSYKEQVQQLESSNLEILKEKNRLDTQVARLAEQCTYLENERDRNAEQVQMLEDHVKELELVGDGTTLDKVVSHQGSVNIGEDDDGDGSLAQRTGESMDLDIQNDMEENLKKSNVTELRLTIGRLKRQIKEMETTRGPDTNVDTNSTSATKELQEAKELLEKKHEAILSERDQLRQELAQIRNGIPDSLLNQTQTIMAFRSRILDLEKESAYLKTQSINLEKTVTQGTSSVAKDPITFQQYEKEHGCLQERLNRLEDITKMQLHDINRMLVEANYLNGINNQPSNNQDQPGMSNDDLEVIKEQNASLQIHVLHLHEEINETQGKTRKVRDMIKLYGQLLQEMTARFALGRQSEEPSTFLSRTPRSKEEEQDLLKKQIHDVRLQSRREQQLIISAWYDLARRNHREMSNLSIRSTPSSWLGRQRKILDGHLRQKLC</sequence>
<dbReference type="Pfam" id="PF05622">
    <property type="entry name" value="HOOK"/>
    <property type="match status" value="1"/>
</dbReference>
<reference evidence="7" key="1">
    <citation type="submission" date="2016-04" db="EMBL/GenBank/DDBJ databases">
        <authorList>
            <person name="Evans L.H."/>
            <person name="Alamgir A."/>
            <person name="Owens N."/>
            <person name="Weber N.D."/>
            <person name="Virtaneva K."/>
            <person name="Barbian K."/>
            <person name="Babar A."/>
            <person name="Rosenke K."/>
        </authorList>
    </citation>
    <scope>NUCLEOTIDE SEQUENCE [LARGE SCALE GENOMIC DNA]</scope>
    <source>
        <strain evidence="7">CBS 101.48</strain>
    </source>
</reference>
<feature type="domain" description="Hook C-terminal" evidence="5">
    <location>
        <begin position="216"/>
        <end position="433"/>
    </location>
</feature>
<feature type="coiled-coil region" evidence="4">
    <location>
        <begin position="256"/>
        <end position="431"/>
    </location>
</feature>
<dbReference type="SUPFAM" id="SSF116907">
    <property type="entry name" value="Hook domain"/>
    <property type="match status" value="1"/>
</dbReference>